<accession>A0A7S2DA12</accession>
<protein>
    <submittedName>
        <fullName evidence="2">Uncharacterized protein</fullName>
    </submittedName>
</protein>
<gene>
    <name evidence="2" type="ORF">DSPE1174_LOCUS20435</name>
</gene>
<dbReference type="EMBL" id="HBGS01039721">
    <property type="protein sequence ID" value="CAD9448434.1"/>
    <property type="molecule type" value="Transcribed_RNA"/>
</dbReference>
<organism evidence="2">
    <name type="scientific">Octactis speculum</name>
    <dbReference type="NCBI Taxonomy" id="3111310"/>
    <lineage>
        <taxon>Eukaryota</taxon>
        <taxon>Sar</taxon>
        <taxon>Stramenopiles</taxon>
        <taxon>Ochrophyta</taxon>
        <taxon>Dictyochophyceae</taxon>
        <taxon>Dictyochales</taxon>
        <taxon>Dictyochaceae</taxon>
        <taxon>Octactis</taxon>
    </lineage>
</organism>
<sequence>MTWVPDVESFSLDVTHCFATLWMLEPEILSWRGRPVNASYVETNKVFPHLHSLKNPAKHLGEIIKRILKDESFALFIGLTKGHNGSSIRPGTSQFISRYGDTLNYLHMLSRSGHSTGMEKKTTFLVYATVPSLDAVMNTIPAGSILAGWPKKCFPIAASLNHIVLTEVERERLNGVVTQLFNIDNLPFLAKGQNGWPFVMVCFASLLRFHHDVERTCPGHRVVALTYRAFLDKGFTLQRFNEICAHVRREFDLKNAPSQDRETALENCCAAVSTLNGEIKEMKADMQVISDRLTEIIGSLSVIQGAVLRLDASPATTPSGSRKRPTSPGDNDEKGTFVFRPKKSNF</sequence>
<reference evidence="2" key="1">
    <citation type="submission" date="2021-01" db="EMBL/GenBank/DDBJ databases">
        <authorList>
            <person name="Corre E."/>
            <person name="Pelletier E."/>
            <person name="Niang G."/>
            <person name="Scheremetjew M."/>
            <person name="Finn R."/>
            <person name="Kale V."/>
            <person name="Holt S."/>
            <person name="Cochrane G."/>
            <person name="Meng A."/>
            <person name="Brown T."/>
            <person name="Cohen L."/>
        </authorList>
    </citation>
    <scope>NUCLEOTIDE SEQUENCE</scope>
    <source>
        <strain evidence="2">CCMP1381</strain>
    </source>
</reference>
<evidence type="ECO:0000313" key="2">
    <source>
        <dbReference type="EMBL" id="CAD9448434.1"/>
    </source>
</evidence>
<feature type="region of interest" description="Disordered" evidence="1">
    <location>
        <begin position="313"/>
        <end position="346"/>
    </location>
</feature>
<proteinExistence type="predicted"/>
<dbReference type="AlphaFoldDB" id="A0A7S2DA12"/>
<evidence type="ECO:0000256" key="1">
    <source>
        <dbReference type="SAM" id="MobiDB-lite"/>
    </source>
</evidence>
<name>A0A7S2DA12_9STRA</name>